<dbReference type="Proteomes" id="UP000298390">
    <property type="component" value="Unassembled WGS sequence"/>
</dbReference>
<organism evidence="3 4">
    <name type="scientific">Rhodofomes roseus</name>
    <dbReference type="NCBI Taxonomy" id="34475"/>
    <lineage>
        <taxon>Eukaryota</taxon>
        <taxon>Fungi</taxon>
        <taxon>Dikarya</taxon>
        <taxon>Basidiomycota</taxon>
        <taxon>Agaricomycotina</taxon>
        <taxon>Agaricomycetes</taxon>
        <taxon>Polyporales</taxon>
        <taxon>Rhodofomes</taxon>
    </lineage>
</organism>
<feature type="compositionally biased region" description="Low complexity" evidence="1">
    <location>
        <begin position="150"/>
        <end position="170"/>
    </location>
</feature>
<comment type="caution">
    <text evidence="3">The sequence shown here is derived from an EMBL/GenBank/DDBJ whole genome shotgun (WGS) entry which is preliminary data.</text>
</comment>
<feature type="region of interest" description="Disordered" evidence="1">
    <location>
        <begin position="150"/>
        <end position="171"/>
    </location>
</feature>
<keyword evidence="2" id="KW-0812">Transmembrane</keyword>
<sequence length="391" mass="40872">MNFTLDDDAGQIVYSSGWGVQSSDNADLDEYFERTYHVAEQDGATVNLTFSGSAVAIYGSTGPGHADYTIQFDDTVLPNQSAYAATTQFQQLLFQRDFSANNLAGTHFVSLKVVFTDRGNWLDVDFLTFTDGNLTNGATTTAAVATVTPPYLSSEPSTADNSSTSSSSSSKVPTILAGVFGGVLGVALILLGVWALLRHLYSRKRRHEHAFRLGAPPPNTPKSSAFSEAISGRGARTGTIMMNYRGGGESVASFSLHNPFGTGSRDFSTSQVNLEMSDASLASMNVGVGHAASGSGSAIGSGISGYVFADSRGGYAAVPLRPPPTLPLMAPDAPLVPVRAGTPVGGGGERKTSAPVKGPGVREFLTGSPVLWASAKHRGDADSLRTDFLQV</sequence>
<evidence type="ECO:0000313" key="4">
    <source>
        <dbReference type="Proteomes" id="UP000298390"/>
    </source>
</evidence>
<gene>
    <name evidence="3" type="ORF">EVJ58_g8392</name>
</gene>
<keyword evidence="2" id="KW-1133">Transmembrane helix</keyword>
<name>A0A4Y9XYM3_9APHY</name>
<dbReference type="EMBL" id="SEKV01000614">
    <property type="protein sequence ID" value="TFY55205.1"/>
    <property type="molecule type" value="Genomic_DNA"/>
</dbReference>
<feature type="transmembrane region" description="Helical" evidence="2">
    <location>
        <begin position="175"/>
        <end position="197"/>
    </location>
</feature>
<evidence type="ECO:0000313" key="3">
    <source>
        <dbReference type="EMBL" id="TFY55205.1"/>
    </source>
</evidence>
<evidence type="ECO:0000256" key="2">
    <source>
        <dbReference type="SAM" id="Phobius"/>
    </source>
</evidence>
<proteinExistence type="predicted"/>
<accession>A0A4Y9XYM3</accession>
<reference evidence="3 4" key="1">
    <citation type="submission" date="2019-01" db="EMBL/GenBank/DDBJ databases">
        <title>Genome sequencing of the rare red list fungi Fomitopsis rosea.</title>
        <authorList>
            <person name="Buettner E."/>
            <person name="Kellner H."/>
        </authorList>
    </citation>
    <scope>NUCLEOTIDE SEQUENCE [LARGE SCALE GENOMIC DNA]</scope>
    <source>
        <strain evidence="3 4">DSM 105464</strain>
    </source>
</reference>
<dbReference type="Gene3D" id="2.60.120.260">
    <property type="entry name" value="Galactose-binding domain-like"/>
    <property type="match status" value="1"/>
</dbReference>
<protein>
    <submittedName>
        <fullName evidence="3">Uncharacterized protein</fullName>
    </submittedName>
</protein>
<dbReference type="AlphaFoldDB" id="A0A4Y9XYM3"/>
<keyword evidence="2" id="KW-0472">Membrane</keyword>
<evidence type="ECO:0000256" key="1">
    <source>
        <dbReference type="SAM" id="MobiDB-lite"/>
    </source>
</evidence>
<dbReference type="STRING" id="34475.A0A4Y9XYM3"/>